<name>A0A9W3KZF0_9BACI</name>
<organism evidence="1 2">
    <name type="scientific">Bacillus bombysepticus str. Wang</name>
    <dbReference type="NCBI Taxonomy" id="1330043"/>
    <lineage>
        <taxon>Bacteria</taxon>
        <taxon>Bacillati</taxon>
        <taxon>Bacillota</taxon>
        <taxon>Bacilli</taxon>
        <taxon>Bacillales</taxon>
        <taxon>Bacillaceae</taxon>
        <taxon>Bacillus</taxon>
        <taxon>Bacillus cereus group</taxon>
    </lineage>
</organism>
<keyword evidence="1" id="KW-0614">Plasmid</keyword>
<gene>
    <name evidence="1" type="ORF">CY96_29425</name>
</gene>
<dbReference type="KEGG" id="bby:CY96_29425"/>
<proteinExistence type="predicted"/>
<evidence type="ECO:0000313" key="1">
    <source>
        <dbReference type="EMBL" id="AHX21877.1"/>
    </source>
</evidence>
<reference evidence="2" key="1">
    <citation type="submission" date="2014-03" db="EMBL/GenBank/DDBJ databases">
        <title>The Complete Genome Sequence of Bacillus bombyseptieus.</title>
        <authorList>
            <person name="Cheng T."/>
            <person name="Lin P."/>
            <person name="Jin S."/>
            <person name="Wu Y."/>
            <person name="Fu B."/>
            <person name="Long R."/>
            <person name="Liu D."/>
            <person name="Guo Y."/>
            <person name="Peng L."/>
            <person name="Xia Q."/>
        </authorList>
    </citation>
    <scope>NUCLEOTIDE SEQUENCE [LARGE SCALE GENOMIC DNA]</scope>
    <source>
        <strain evidence="2">wang</strain>
        <plasmid evidence="2">pBb</plasmid>
    </source>
</reference>
<sequence length="137" mass="16370">MREIAKKVQMIRLQEEHSGRKADAEQYSAKRCKIERESIKLEKHRVKKRTQKFQTTEEKWDTKCKKAVQLFNQGEEYPTIAKKLRCNVSSLYRELKKRGTLQIPKQVSVSKSLKSPTTSAQTKKTNFERYKEYYMYK</sequence>
<evidence type="ECO:0008006" key="3">
    <source>
        <dbReference type="Google" id="ProtNLM"/>
    </source>
</evidence>
<keyword evidence="2" id="KW-1185">Reference proteome</keyword>
<dbReference type="RefSeq" id="WP_001206764.1">
    <property type="nucleotide sequence ID" value="NZ_CP007513.1"/>
</dbReference>
<dbReference type="Gene3D" id="1.10.10.60">
    <property type="entry name" value="Homeodomain-like"/>
    <property type="match status" value="1"/>
</dbReference>
<geneLocation type="plasmid" evidence="1 2">
    <name>pBb</name>
</geneLocation>
<dbReference type="AlphaFoldDB" id="A0A9W3KZF0"/>
<dbReference type="Proteomes" id="UP000031778">
    <property type="component" value="Plasmid pBb"/>
</dbReference>
<evidence type="ECO:0000313" key="2">
    <source>
        <dbReference type="Proteomes" id="UP000031778"/>
    </source>
</evidence>
<dbReference type="EMBL" id="CP007513">
    <property type="protein sequence ID" value="AHX21877.1"/>
    <property type="molecule type" value="Genomic_DNA"/>
</dbReference>
<accession>A0A9W3KZF0</accession>
<protein>
    <recommendedName>
        <fullName evidence="3">Resolvase HTH domain-containing protein</fullName>
    </recommendedName>
</protein>